<dbReference type="PANTHER" id="PTHR35010">
    <property type="entry name" value="BLL4672 PROTEIN-RELATED"/>
    <property type="match status" value="1"/>
</dbReference>
<dbReference type="PANTHER" id="PTHR35010:SF2">
    <property type="entry name" value="BLL4672 PROTEIN"/>
    <property type="match status" value="1"/>
</dbReference>
<dbReference type="PROSITE" id="PS50943">
    <property type="entry name" value="HTH_CROC1"/>
    <property type="match status" value="1"/>
</dbReference>
<evidence type="ECO:0000313" key="3">
    <source>
        <dbReference type="Proteomes" id="UP000602198"/>
    </source>
</evidence>
<dbReference type="Pfam" id="PF13560">
    <property type="entry name" value="HTH_31"/>
    <property type="match status" value="1"/>
</dbReference>
<name>A0ABS1LY93_9NOCA</name>
<dbReference type="Proteomes" id="UP000602198">
    <property type="component" value="Unassembled WGS sequence"/>
</dbReference>
<dbReference type="SUPFAM" id="SSF47413">
    <property type="entry name" value="lambda repressor-like DNA-binding domains"/>
    <property type="match status" value="1"/>
</dbReference>
<evidence type="ECO:0000313" key="2">
    <source>
        <dbReference type="EMBL" id="MBL1072874.1"/>
    </source>
</evidence>
<dbReference type="Gene3D" id="1.10.260.40">
    <property type="entry name" value="lambda repressor-like DNA-binding domains"/>
    <property type="match status" value="1"/>
</dbReference>
<dbReference type="InterPro" id="IPR001387">
    <property type="entry name" value="Cro/C1-type_HTH"/>
</dbReference>
<reference evidence="2 3" key="1">
    <citation type="submission" date="2021-01" db="EMBL/GenBank/DDBJ databases">
        <title>WGS of actinomycetes isolated from Thailand.</title>
        <authorList>
            <person name="Thawai C."/>
        </authorList>
    </citation>
    <scope>NUCLEOTIDE SEQUENCE [LARGE SCALE GENOMIC DNA]</scope>
    <source>
        <strain evidence="2 3">LPG 2</strain>
    </source>
</reference>
<gene>
    <name evidence="2" type="ORF">JK358_00530</name>
</gene>
<dbReference type="InterPro" id="IPR041413">
    <property type="entry name" value="MLTR_LBD"/>
</dbReference>
<proteinExistence type="predicted"/>
<dbReference type="Pfam" id="PF17765">
    <property type="entry name" value="MLTR_LBD"/>
    <property type="match status" value="1"/>
</dbReference>
<keyword evidence="3" id="KW-1185">Reference proteome</keyword>
<dbReference type="RefSeq" id="WP_201942027.1">
    <property type="nucleotide sequence ID" value="NZ_JAERRJ010000001.1"/>
</dbReference>
<feature type="domain" description="HTH cro/C1-type" evidence="1">
    <location>
        <begin position="34"/>
        <end position="81"/>
    </location>
</feature>
<organism evidence="2 3">
    <name type="scientific">Nocardia acididurans</name>
    <dbReference type="NCBI Taxonomy" id="2802282"/>
    <lineage>
        <taxon>Bacteria</taxon>
        <taxon>Bacillati</taxon>
        <taxon>Actinomycetota</taxon>
        <taxon>Actinomycetes</taxon>
        <taxon>Mycobacteriales</taxon>
        <taxon>Nocardiaceae</taxon>
        <taxon>Nocardia</taxon>
    </lineage>
</organism>
<evidence type="ECO:0000259" key="1">
    <source>
        <dbReference type="PROSITE" id="PS50943"/>
    </source>
</evidence>
<comment type="caution">
    <text evidence="2">The sequence shown here is derived from an EMBL/GenBank/DDBJ whole genome shotgun (WGS) entry which is preliminary data.</text>
</comment>
<dbReference type="InterPro" id="IPR010982">
    <property type="entry name" value="Lambda_DNA-bd_dom_sf"/>
</dbReference>
<dbReference type="EMBL" id="JAERRJ010000001">
    <property type="protein sequence ID" value="MBL1072874.1"/>
    <property type="molecule type" value="Genomic_DNA"/>
</dbReference>
<dbReference type="Gene3D" id="3.30.450.180">
    <property type="match status" value="1"/>
</dbReference>
<accession>A0ABS1LY93</accession>
<protein>
    <submittedName>
        <fullName evidence="2">Helix-turn-helix domain-containing protein</fullName>
    </submittedName>
</protein>
<dbReference type="SMART" id="SM00530">
    <property type="entry name" value="HTH_XRE"/>
    <property type="match status" value="1"/>
</dbReference>
<sequence>MSRSEFAEFLVARRGRLQPEDVGLPAGRRRRTPGLRREEVAALAGVSVDYLARLEQGRDTNPSTAVLAALADALRLNEIERHHFGKLALGMAEASNCPSAGQAREEVGDTLRAVIDALHPTPAFVVGRWMNILAWNAAWRDFAEPLGLFDELAHGNFAYYLFARPDARQYFLNWDDAADMATSALRAAQTRFFDDRTLDSQIGVLQQMTSFARLWQQHRLTDYRTATFRIAHPVRGEVEVEVETLDPAADQSVMVWLVDRRAARQPGLRLVNDQPRLVNE</sequence>